<reference evidence="11" key="1">
    <citation type="submission" date="2020-11" db="EMBL/GenBank/DDBJ databases">
        <authorList>
            <person name="Tran Van P."/>
        </authorList>
    </citation>
    <scope>NUCLEOTIDE SEQUENCE</scope>
</reference>
<dbReference type="CDD" id="cd03064">
    <property type="entry name" value="TRX_Fd_NuoE"/>
    <property type="match status" value="1"/>
</dbReference>
<keyword evidence="4" id="KW-1278">Translocase</keyword>
<evidence type="ECO:0000256" key="6">
    <source>
        <dbReference type="ARBA" id="ARBA00023014"/>
    </source>
</evidence>
<dbReference type="PIRSF" id="PIRSF000216">
    <property type="entry name" value="NADH_DH_24kDa"/>
    <property type="match status" value="1"/>
</dbReference>
<feature type="binding site" evidence="9">
    <location>
        <position position="124"/>
    </location>
    <ligand>
        <name>[2Fe-2S] cluster</name>
        <dbReference type="ChEBI" id="CHEBI:190135"/>
    </ligand>
</feature>
<dbReference type="Gene3D" id="3.40.30.10">
    <property type="entry name" value="Glutaredoxin"/>
    <property type="match status" value="1"/>
</dbReference>
<keyword evidence="3 9" id="KW-0479">Metal-binding</keyword>
<comment type="similarity">
    <text evidence="1">Belongs to the complex I 24 kDa subunit family.</text>
</comment>
<dbReference type="EMBL" id="OC858935">
    <property type="protein sequence ID" value="CAD7627020.1"/>
    <property type="molecule type" value="Genomic_DNA"/>
</dbReference>
<dbReference type="GO" id="GO:0005743">
    <property type="term" value="C:mitochondrial inner membrane"/>
    <property type="evidence" value="ECO:0007669"/>
    <property type="project" value="UniProtKB-ARBA"/>
</dbReference>
<comment type="cofactor">
    <cofactor evidence="8">
        <name>[2Fe-2S] cluster</name>
        <dbReference type="ChEBI" id="CHEBI:190135"/>
    </cofactor>
</comment>
<dbReference type="EMBL" id="CAJPIZ010004360">
    <property type="protein sequence ID" value="CAG2107450.1"/>
    <property type="molecule type" value="Genomic_DNA"/>
</dbReference>
<feature type="non-terminal residue" evidence="11">
    <location>
        <position position="233"/>
    </location>
</feature>
<evidence type="ECO:0000256" key="3">
    <source>
        <dbReference type="ARBA" id="ARBA00022723"/>
    </source>
</evidence>
<dbReference type="FunFam" id="1.10.10.1590:FF:000001">
    <property type="entry name" value="NADH-quinone oxidoreductase subunit E"/>
    <property type="match status" value="1"/>
</dbReference>
<evidence type="ECO:0000256" key="1">
    <source>
        <dbReference type="ARBA" id="ARBA00010643"/>
    </source>
</evidence>
<keyword evidence="6 9" id="KW-0411">Iron-sulfur</keyword>
<dbReference type="InterPro" id="IPR036249">
    <property type="entry name" value="Thioredoxin-like_sf"/>
</dbReference>
<dbReference type="AlphaFoldDB" id="A0A7R9Q0D8"/>
<dbReference type="SUPFAM" id="SSF52833">
    <property type="entry name" value="Thioredoxin-like"/>
    <property type="match status" value="1"/>
</dbReference>
<dbReference type="InterPro" id="IPR041921">
    <property type="entry name" value="NuoE_N"/>
</dbReference>
<dbReference type="PANTHER" id="PTHR10371:SF3">
    <property type="entry name" value="NADH DEHYDROGENASE [UBIQUINONE] FLAVOPROTEIN 2, MITOCHONDRIAL"/>
    <property type="match status" value="1"/>
</dbReference>
<comment type="cofactor">
    <cofactor evidence="9">
        <name>[2Fe-2S] cluster</name>
        <dbReference type="ChEBI" id="CHEBI:190135"/>
    </cofactor>
    <text evidence="9">Binds 1 [2Fe-2S] cluster.</text>
</comment>
<evidence type="ECO:0000256" key="2">
    <source>
        <dbReference type="ARBA" id="ARBA00022714"/>
    </source>
</evidence>
<evidence type="ECO:0000256" key="10">
    <source>
        <dbReference type="SAM" id="MobiDB-lite"/>
    </source>
</evidence>
<feature type="binding site" evidence="9">
    <location>
        <position position="129"/>
    </location>
    <ligand>
        <name>[2Fe-2S] cluster</name>
        <dbReference type="ChEBI" id="CHEBI:190135"/>
    </ligand>
</feature>
<evidence type="ECO:0000256" key="4">
    <source>
        <dbReference type="ARBA" id="ARBA00022967"/>
    </source>
</evidence>
<evidence type="ECO:0000256" key="8">
    <source>
        <dbReference type="ARBA" id="ARBA00034078"/>
    </source>
</evidence>
<dbReference type="Gene3D" id="1.10.10.1590">
    <property type="entry name" value="NADH-quinone oxidoreductase subunit E"/>
    <property type="match status" value="1"/>
</dbReference>
<dbReference type="GO" id="GO:0008137">
    <property type="term" value="F:NADH dehydrogenase (ubiquinone) activity"/>
    <property type="evidence" value="ECO:0007669"/>
    <property type="project" value="UniProtKB-ARBA"/>
</dbReference>
<dbReference type="Proteomes" id="UP000759131">
    <property type="component" value="Unassembled WGS sequence"/>
</dbReference>
<keyword evidence="5 9" id="KW-0408">Iron</keyword>
<dbReference type="PANTHER" id="PTHR10371">
    <property type="entry name" value="NADH DEHYDROGENASE UBIQUINONE FLAVOPROTEIN 2, MITOCHONDRIAL"/>
    <property type="match status" value="1"/>
</dbReference>
<evidence type="ECO:0000313" key="11">
    <source>
        <dbReference type="EMBL" id="CAD7627020.1"/>
    </source>
</evidence>
<feature type="binding site" evidence="9">
    <location>
        <position position="158"/>
    </location>
    <ligand>
        <name>[2Fe-2S] cluster</name>
        <dbReference type="ChEBI" id="CHEBI:190135"/>
    </ligand>
</feature>
<keyword evidence="7" id="KW-0520">NAD</keyword>
<dbReference type="OrthoDB" id="10254187at2759"/>
<evidence type="ECO:0000256" key="9">
    <source>
        <dbReference type="PIRSR" id="PIRSR000216-1"/>
    </source>
</evidence>
<keyword evidence="2 9" id="KW-0001">2Fe-2S</keyword>
<name>A0A7R9Q0D8_9ACAR</name>
<sequence>FISHSFNRLLPKTYLCGRSGVRALSEASFVHREADPDSKTPFEFNAENKKRAEALVSIYPSGFKAAAVIPLLDLAQRQYGWLPLKAMNYVAEYLEMPAMRVYEVATFYTMFNRQPIGKYHVQVCTTTPCMLRGAQEVYEYTKDLLKDDKDFTVVEVECLGACVNAPMIQINDDYYEDLTNENVKQIIADLKAGKKPKAGPSAQSGRLACEPTGGLTSLTSPPPGPGFGCRSDL</sequence>
<proteinExistence type="inferred from homology"/>
<feature type="region of interest" description="Disordered" evidence="10">
    <location>
        <begin position="194"/>
        <end position="233"/>
    </location>
</feature>
<dbReference type="GO" id="GO:0006120">
    <property type="term" value="P:mitochondrial electron transport, NADH to ubiquinone"/>
    <property type="evidence" value="ECO:0007669"/>
    <property type="project" value="UniProtKB-ARBA"/>
</dbReference>
<accession>A0A7R9Q0D8</accession>
<dbReference type="GO" id="GO:1902494">
    <property type="term" value="C:catalytic complex"/>
    <property type="evidence" value="ECO:0007669"/>
    <property type="project" value="UniProtKB-ARBA"/>
</dbReference>
<dbReference type="Pfam" id="PF01257">
    <property type="entry name" value="2Fe-2S_thioredx"/>
    <property type="match status" value="1"/>
</dbReference>
<organism evidence="11">
    <name type="scientific">Medioppia subpectinata</name>
    <dbReference type="NCBI Taxonomy" id="1979941"/>
    <lineage>
        <taxon>Eukaryota</taxon>
        <taxon>Metazoa</taxon>
        <taxon>Ecdysozoa</taxon>
        <taxon>Arthropoda</taxon>
        <taxon>Chelicerata</taxon>
        <taxon>Arachnida</taxon>
        <taxon>Acari</taxon>
        <taxon>Acariformes</taxon>
        <taxon>Sarcoptiformes</taxon>
        <taxon>Oribatida</taxon>
        <taxon>Brachypylina</taxon>
        <taxon>Oppioidea</taxon>
        <taxon>Oppiidae</taxon>
        <taxon>Medioppia</taxon>
    </lineage>
</organism>
<gene>
    <name evidence="11" type="ORF">OSB1V03_LOCUS7450</name>
</gene>
<dbReference type="PROSITE" id="PS01099">
    <property type="entry name" value="COMPLEX1_24K"/>
    <property type="match status" value="1"/>
</dbReference>
<evidence type="ECO:0008006" key="13">
    <source>
        <dbReference type="Google" id="ProtNLM"/>
    </source>
</evidence>
<protein>
    <recommendedName>
        <fullName evidence="13">NADH dehydrogenase</fullName>
    </recommendedName>
</protein>
<dbReference type="GO" id="GO:0003954">
    <property type="term" value="F:NADH dehydrogenase activity"/>
    <property type="evidence" value="ECO:0007669"/>
    <property type="project" value="TreeGrafter"/>
</dbReference>
<dbReference type="InterPro" id="IPR002023">
    <property type="entry name" value="NuoE-like"/>
</dbReference>
<feature type="binding site" evidence="9">
    <location>
        <position position="162"/>
    </location>
    <ligand>
        <name>[2Fe-2S] cluster</name>
        <dbReference type="ChEBI" id="CHEBI:190135"/>
    </ligand>
</feature>
<dbReference type="GO" id="GO:0046872">
    <property type="term" value="F:metal ion binding"/>
    <property type="evidence" value="ECO:0007669"/>
    <property type="project" value="UniProtKB-KW"/>
</dbReference>
<dbReference type="NCBIfam" id="TIGR01958">
    <property type="entry name" value="nuoE_fam"/>
    <property type="match status" value="1"/>
</dbReference>
<dbReference type="FunFam" id="3.40.30.10:FF:000022">
    <property type="entry name" value="NADH dehydrogenase flavoprotein 2, mitochondrial"/>
    <property type="match status" value="1"/>
</dbReference>
<evidence type="ECO:0000313" key="12">
    <source>
        <dbReference type="Proteomes" id="UP000759131"/>
    </source>
</evidence>
<evidence type="ECO:0000256" key="7">
    <source>
        <dbReference type="ARBA" id="ARBA00023027"/>
    </source>
</evidence>
<dbReference type="GO" id="GO:0098796">
    <property type="term" value="C:membrane protein complex"/>
    <property type="evidence" value="ECO:0007669"/>
    <property type="project" value="UniProtKB-ARBA"/>
</dbReference>
<dbReference type="InterPro" id="IPR042128">
    <property type="entry name" value="NuoE_dom"/>
</dbReference>
<keyword evidence="12" id="KW-1185">Reference proteome</keyword>
<dbReference type="GO" id="GO:0051537">
    <property type="term" value="F:2 iron, 2 sulfur cluster binding"/>
    <property type="evidence" value="ECO:0007669"/>
    <property type="project" value="UniProtKB-KW"/>
</dbReference>
<evidence type="ECO:0000256" key="5">
    <source>
        <dbReference type="ARBA" id="ARBA00023004"/>
    </source>
</evidence>